<dbReference type="AlphaFoldDB" id="A0ABD2VTE4"/>
<dbReference type="EMBL" id="JBJJXI010000181">
    <property type="protein sequence ID" value="KAL3383820.1"/>
    <property type="molecule type" value="Genomic_DNA"/>
</dbReference>
<dbReference type="PANTHER" id="PTHR11161:SF0">
    <property type="entry name" value="O-ACYLTRANSFERASE LIKE PROTEIN"/>
    <property type="match status" value="1"/>
</dbReference>
<protein>
    <recommendedName>
        <fullName evidence="2">Nose resistant-to-fluoxetine protein N-terminal domain-containing protein</fullName>
    </recommendedName>
</protein>
<organism evidence="3 4">
    <name type="scientific">Trichogramma kaykai</name>
    <dbReference type="NCBI Taxonomy" id="54128"/>
    <lineage>
        <taxon>Eukaryota</taxon>
        <taxon>Metazoa</taxon>
        <taxon>Ecdysozoa</taxon>
        <taxon>Arthropoda</taxon>
        <taxon>Hexapoda</taxon>
        <taxon>Insecta</taxon>
        <taxon>Pterygota</taxon>
        <taxon>Neoptera</taxon>
        <taxon>Endopterygota</taxon>
        <taxon>Hymenoptera</taxon>
        <taxon>Apocrita</taxon>
        <taxon>Proctotrupomorpha</taxon>
        <taxon>Chalcidoidea</taxon>
        <taxon>Trichogrammatidae</taxon>
        <taxon>Trichogramma</taxon>
    </lineage>
</organism>
<dbReference type="InterPro" id="IPR052728">
    <property type="entry name" value="O2_lipid_transport_reg"/>
</dbReference>
<proteinExistence type="predicted"/>
<dbReference type="Pfam" id="PF20146">
    <property type="entry name" value="NRF"/>
    <property type="match status" value="1"/>
</dbReference>
<feature type="transmembrane region" description="Helical" evidence="1">
    <location>
        <begin position="379"/>
        <end position="397"/>
    </location>
</feature>
<dbReference type="InterPro" id="IPR002656">
    <property type="entry name" value="Acyl_transf_3_dom"/>
</dbReference>
<evidence type="ECO:0000256" key="1">
    <source>
        <dbReference type="SAM" id="Phobius"/>
    </source>
</evidence>
<gene>
    <name evidence="3" type="ORF">TKK_020190</name>
</gene>
<keyword evidence="1" id="KW-1133">Transmembrane helix</keyword>
<dbReference type="PANTHER" id="PTHR11161">
    <property type="entry name" value="O-ACYLTRANSFERASE"/>
    <property type="match status" value="1"/>
</dbReference>
<dbReference type="InterPro" id="IPR006621">
    <property type="entry name" value="Nose-resist-to-fluoxetine_N"/>
</dbReference>
<dbReference type="SMART" id="SM00703">
    <property type="entry name" value="NRF"/>
    <property type="match status" value="1"/>
</dbReference>
<comment type="caution">
    <text evidence="3">The sequence shown here is derived from an EMBL/GenBank/DDBJ whole genome shotgun (WGS) entry which is preliminary data.</text>
</comment>
<name>A0ABD2VTE4_9HYME</name>
<feature type="transmembrane region" description="Helical" evidence="1">
    <location>
        <begin position="469"/>
        <end position="490"/>
    </location>
</feature>
<evidence type="ECO:0000259" key="2">
    <source>
        <dbReference type="SMART" id="SM00703"/>
    </source>
</evidence>
<reference evidence="3 4" key="1">
    <citation type="journal article" date="2024" name="bioRxiv">
        <title>A reference genome for Trichogramma kaykai: A tiny desert-dwelling parasitoid wasp with competing sex-ratio distorters.</title>
        <authorList>
            <person name="Culotta J."/>
            <person name="Lindsey A.R."/>
        </authorList>
    </citation>
    <scope>NUCLEOTIDE SEQUENCE [LARGE SCALE GENOMIC DNA]</scope>
    <source>
        <strain evidence="3 4">KSX58</strain>
    </source>
</reference>
<feature type="transmembrane region" description="Helical" evidence="1">
    <location>
        <begin position="335"/>
        <end position="359"/>
    </location>
</feature>
<feature type="transmembrane region" description="Helical" evidence="1">
    <location>
        <begin position="215"/>
        <end position="234"/>
    </location>
</feature>
<evidence type="ECO:0000313" key="4">
    <source>
        <dbReference type="Proteomes" id="UP001627154"/>
    </source>
</evidence>
<feature type="transmembrane region" description="Helical" evidence="1">
    <location>
        <begin position="663"/>
        <end position="684"/>
    </location>
</feature>
<feature type="domain" description="Nose resistant-to-fluoxetine protein N-terminal" evidence="2">
    <location>
        <begin position="82"/>
        <end position="202"/>
    </location>
</feature>
<feature type="transmembrane region" description="Helical" evidence="1">
    <location>
        <begin position="581"/>
        <end position="603"/>
    </location>
</feature>
<dbReference type="Pfam" id="PF01757">
    <property type="entry name" value="Acyl_transf_3"/>
    <property type="match status" value="1"/>
</dbReference>
<feature type="transmembrane region" description="Helical" evidence="1">
    <location>
        <begin position="624"/>
        <end position="643"/>
    </location>
</feature>
<keyword evidence="4" id="KW-1185">Reference proteome</keyword>
<accession>A0ABD2VTE4</accession>
<keyword evidence="1" id="KW-0812">Transmembrane</keyword>
<sequence length="704" mass="79257">MWSPRAAPRPLTSRQPPMLLSAAAAAILTILILAPVSRADYQEFLLNEQIEDKLNLLRPANIFKTQWLLEGRDDDHLARPINSSCASDLSLFIRALGNREPWALKMLDASSKVPSGLLQGHVIDMGMYDECLEVAGRHCMYELNPTMVGHDEHHFPLNPTLSLCLPASCSAQDVYRLLNDTIASERRLRSLGISVASATCTTVESKSSDSELYCLVIVMVIYIGFLVMCTLLDLRERHEAAERADCKAIASKSDAAAPETPTAGLTKTLVRFSFVRNAEAVLSTKVHEGNLPVINGIRVISTAWIVLFHEYFVQLFGVNVNVLDIPKWFSSRRSLYPLVGVFAVDTFLALSGFLMTYTFFKQIEKKKTFNVFLYYLHRFIRLTLPVAALVAITIILLPRITTGARLEWLQDIFVSGCRSKWWSILLYVQNFVEKDNYCLLHLWSLSVDMQLLWVSPVILLPLYRSPKVGMAIALTLFVTSIATSAALVGINKYSAIYLTRELNMPQVLGSFRDVYEMSYTRASPWLLGVLFGYEVTYKKIKPNKIIICCGWILSIAAFIFCILGTASFTYASYQYSPIWEIVFAAAARPAWAFGICWIIYASIHKSAGLLAKFLSWKIFLPLSRISYSIYLVHIIFPMIQIAALRAPRFFNEYSIIHSYISNLGLSIVAAFFFSLTFEVPMLIFEDIIFGSKKPVAATETRKSQ</sequence>
<dbReference type="Proteomes" id="UP001627154">
    <property type="component" value="Unassembled WGS sequence"/>
</dbReference>
<evidence type="ECO:0000313" key="3">
    <source>
        <dbReference type="EMBL" id="KAL3383820.1"/>
    </source>
</evidence>
<feature type="transmembrane region" description="Helical" evidence="1">
    <location>
        <begin position="545"/>
        <end position="569"/>
    </location>
</feature>
<keyword evidence="1" id="KW-0472">Membrane</keyword>